<dbReference type="InterPro" id="IPR025249">
    <property type="entry name" value="TF_NusA_KH_1st"/>
</dbReference>
<dbReference type="PATRIC" id="fig|93930.3.peg.1764"/>
<dbReference type="InterPro" id="IPR036555">
    <property type="entry name" value="NusA_N_sf"/>
</dbReference>
<dbReference type="RefSeq" id="WP_012310906.1">
    <property type="nucleotide sequence ID" value="NZ_DAITJQ010000004.1"/>
</dbReference>
<dbReference type="InterPro" id="IPR058582">
    <property type="entry name" value="KH_NusA_2nd"/>
</dbReference>
<evidence type="ECO:0000256" key="5">
    <source>
        <dbReference type="ARBA" id="ARBA00023015"/>
    </source>
</evidence>
<dbReference type="Gene3D" id="3.30.300.20">
    <property type="match status" value="2"/>
</dbReference>
<evidence type="ECO:0000256" key="4">
    <source>
        <dbReference type="ARBA" id="ARBA00022884"/>
    </source>
</evidence>
<dbReference type="FunFam" id="3.30.300.20:FF:000002">
    <property type="entry name" value="Transcription termination/antitermination protein NusA"/>
    <property type="match status" value="1"/>
</dbReference>
<dbReference type="NCBIfam" id="TIGR01953">
    <property type="entry name" value="NusA"/>
    <property type="match status" value="1"/>
</dbReference>
<dbReference type="FunFam" id="3.30.1480.10:FF:000002">
    <property type="entry name" value="Transcription termination/antitermination protein NusA"/>
    <property type="match status" value="1"/>
</dbReference>
<dbReference type="Gene3D" id="2.40.50.140">
    <property type="entry name" value="Nucleic acid-binding proteins"/>
    <property type="match status" value="1"/>
</dbReference>
<dbReference type="InterPro" id="IPR009019">
    <property type="entry name" value="KH_sf_prok-type"/>
</dbReference>
<dbReference type="FunFam" id="3.30.300.20:FF:000005">
    <property type="entry name" value="Transcription termination/antitermination protein NusA"/>
    <property type="match status" value="1"/>
</dbReference>
<dbReference type="InterPro" id="IPR030842">
    <property type="entry name" value="TF_NusA_bacterial"/>
</dbReference>
<dbReference type="InterPro" id="IPR012340">
    <property type="entry name" value="NA-bd_OB-fold"/>
</dbReference>
<keyword evidence="2 7" id="KW-0963">Cytoplasm</keyword>
<keyword evidence="3 7" id="KW-0889">Transcription antitermination</keyword>
<organism evidence="9 10">
    <name type="scientific">Thermotoga petrophila</name>
    <dbReference type="NCBI Taxonomy" id="93929"/>
    <lineage>
        <taxon>Bacteria</taxon>
        <taxon>Thermotogati</taxon>
        <taxon>Thermotogota</taxon>
        <taxon>Thermotogae</taxon>
        <taxon>Thermotogales</taxon>
        <taxon>Thermotogaceae</taxon>
        <taxon>Thermotoga</taxon>
    </lineage>
</organism>
<dbReference type="Pfam" id="PF08529">
    <property type="entry name" value="NusA_N"/>
    <property type="match status" value="1"/>
</dbReference>
<dbReference type="GO" id="GO:0006353">
    <property type="term" value="P:DNA-templated transcription termination"/>
    <property type="evidence" value="ECO:0007669"/>
    <property type="project" value="UniProtKB-UniRule"/>
</dbReference>
<dbReference type="HAMAP" id="MF_00945_B">
    <property type="entry name" value="NusA_B"/>
    <property type="match status" value="1"/>
</dbReference>
<keyword evidence="5 7" id="KW-0805">Transcription regulation</keyword>
<feature type="domain" description="S1 motif" evidence="8">
    <location>
        <begin position="135"/>
        <end position="199"/>
    </location>
</feature>
<dbReference type="InterPro" id="IPR015946">
    <property type="entry name" value="KH_dom-like_a/b"/>
</dbReference>
<evidence type="ECO:0000313" key="10">
    <source>
        <dbReference type="Proteomes" id="UP000058636"/>
    </source>
</evidence>
<dbReference type="GO" id="GO:0003723">
    <property type="term" value="F:RNA binding"/>
    <property type="evidence" value="ECO:0007669"/>
    <property type="project" value="UniProtKB-UniRule"/>
</dbReference>
<dbReference type="InterPro" id="IPR013735">
    <property type="entry name" value="TF_NusA_N"/>
</dbReference>
<dbReference type="Pfam" id="PF00575">
    <property type="entry name" value="S1"/>
    <property type="match status" value="1"/>
</dbReference>
<evidence type="ECO:0000256" key="7">
    <source>
        <dbReference type="HAMAP-Rule" id="MF_00945"/>
    </source>
</evidence>
<dbReference type="EMBL" id="LGFG01000066">
    <property type="protein sequence ID" value="KUK22993.1"/>
    <property type="molecule type" value="Genomic_DNA"/>
</dbReference>
<dbReference type="Pfam" id="PF26594">
    <property type="entry name" value="KH_NusA_2nd"/>
    <property type="match status" value="1"/>
</dbReference>
<dbReference type="PANTHER" id="PTHR22648">
    <property type="entry name" value="TRANSCRIPTION TERMINATION FACTOR NUSA"/>
    <property type="match status" value="1"/>
</dbReference>
<dbReference type="SUPFAM" id="SSF54814">
    <property type="entry name" value="Prokaryotic type KH domain (KH-domain type II)"/>
    <property type="match status" value="2"/>
</dbReference>
<dbReference type="CDD" id="cd04455">
    <property type="entry name" value="S1_NusA"/>
    <property type="match status" value="1"/>
</dbReference>
<comment type="subcellular location">
    <subcellularLocation>
        <location evidence="7">Cytoplasm</location>
    </subcellularLocation>
</comment>
<evidence type="ECO:0000259" key="8">
    <source>
        <dbReference type="PROSITE" id="PS50126"/>
    </source>
</evidence>
<evidence type="ECO:0000256" key="2">
    <source>
        <dbReference type="ARBA" id="ARBA00022490"/>
    </source>
</evidence>
<evidence type="ECO:0000256" key="1">
    <source>
        <dbReference type="ARBA" id="ARBA00022472"/>
    </source>
</evidence>
<dbReference type="SMART" id="SM00316">
    <property type="entry name" value="S1"/>
    <property type="match status" value="1"/>
</dbReference>
<accession>A0A101EQF6</accession>
<dbReference type="PANTHER" id="PTHR22648:SF0">
    <property type="entry name" value="TRANSCRIPTION TERMINATION_ANTITERMINATION PROTEIN NUSA"/>
    <property type="match status" value="1"/>
</dbReference>
<dbReference type="CDD" id="cd22529">
    <property type="entry name" value="KH-II_NusA_rpt2"/>
    <property type="match status" value="1"/>
</dbReference>
<evidence type="ECO:0000313" key="9">
    <source>
        <dbReference type="EMBL" id="KUK22993.1"/>
    </source>
</evidence>
<dbReference type="GO" id="GO:0003700">
    <property type="term" value="F:DNA-binding transcription factor activity"/>
    <property type="evidence" value="ECO:0007669"/>
    <property type="project" value="InterPro"/>
</dbReference>
<gene>
    <name evidence="7" type="primary">nusA</name>
    <name evidence="9" type="ORF">XD57_0912</name>
</gene>
<dbReference type="CDD" id="cd02134">
    <property type="entry name" value="KH-II_NusA_rpt1"/>
    <property type="match status" value="1"/>
</dbReference>
<sequence>MNIGLLEALDQLEEEKGISKEEVIPILEKALVSAYRKNFGNSKNVEVVIDRNTGNIRVYQLLEVVEEVEDPATQISLEEAKKIDPLAEVGSIVKKELNVKNFGRIAAQTAKQVLIQRIRELEKEKQFEKYSELKGTVTTAEVIRVTSEWADIRIGKLETRLPKKEWIPGEEIKAGDLVKVYIIDVVKTTKGPKILVSRRVPEFVIGLMKLEIPEVENGIVEIKAIAREPGVRTKVAVASNDPNVDPIGACIGEGGSRIAAILKELKGEKLDVLKWSDDPKQLIANALAPATVIEVEILDKENKAARVLVPPTQLSLAIGKGGQNARLAAKLTGWKIDIKPIMNL</sequence>
<dbReference type="GO" id="GO:0031564">
    <property type="term" value="P:transcription antitermination"/>
    <property type="evidence" value="ECO:0007669"/>
    <property type="project" value="UniProtKB-UniRule"/>
</dbReference>
<dbReference type="Gene3D" id="3.30.1480.10">
    <property type="entry name" value="NusA, N-terminal domain"/>
    <property type="match status" value="1"/>
</dbReference>
<dbReference type="SUPFAM" id="SSF50249">
    <property type="entry name" value="Nucleic acid-binding proteins"/>
    <property type="match status" value="1"/>
</dbReference>
<keyword evidence="1 7" id="KW-0806">Transcription termination</keyword>
<dbReference type="AlphaFoldDB" id="A0A101EQF6"/>
<name>A0A101EQF6_9THEM</name>
<dbReference type="Pfam" id="PF13184">
    <property type="entry name" value="KH_NusA_1st"/>
    <property type="match status" value="1"/>
</dbReference>
<keyword evidence="4 7" id="KW-0694">RNA-binding</keyword>
<reference evidence="9 10" key="1">
    <citation type="journal article" date="2015" name="MBio">
        <title>Genome-Resolved Metagenomic Analysis Reveals Roles for Candidate Phyla and Other Microbial Community Members in Biogeochemical Transformations in Oil Reservoirs.</title>
        <authorList>
            <person name="Hu P."/>
            <person name="Tom L."/>
            <person name="Singh A."/>
            <person name="Thomas B.C."/>
            <person name="Baker B.J."/>
            <person name="Piceno Y.M."/>
            <person name="Andersen G.L."/>
            <person name="Banfield J.F."/>
        </authorList>
    </citation>
    <scope>NUCLEOTIDE SEQUENCE [LARGE SCALE GENOMIC DNA]</scope>
    <source>
        <strain evidence="9">46_26</strain>
    </source>
</reference>
<dbReference type="PROSITE" id="PS50126">
    <property type="entry name" value="S1"/>
    <property type="match status" value="1"/>
</dbReference>
<dbReference type="InterPro" id="IPR010213">
    <property type="entry name" value="TF_NusA"/>
</dbReference>
<comment type="function">
    <text evidence="7">Participates in both transcription termination and antitermination.</text>
</comment>
<dbReference type="GO" id="GO:0005829">
    <property type="term" value="C:cytosol"/>
    <property type="evidence" value="ECO:0007669"/>
    <property type="project" value="TreeGrafter"/>
</dbReference>
<dbReference type="InterPro" id="IPR003029">
    <property type="entry name" value="S1_domain"/>
</dbReference>
<keyword evidence="6 7" id="KW-0804">Transcription</keyword>
<proteinExistence type="inferred from homology"/>
<evidence type="ECO:0000256" key="3">
    <source>
        <dbReference type="ARBA" id="ARBA00022814"/>
    </source>
</evidence>
<comment type="subunit">
    <text evidence="7">Monomer. Binds directly to the core enzyme of the DNA-dependent RNA polymerase and to nascent RNA.</text>
</comment>
<dbReference type="Proteomes" id="UP000058636">
    <property type="component" value="Unassembled WGS sequence"/>
</dbReference>
<comment type="similarity">
    <text evidence="7">Belongs to the NusA family.</text>
</comment>
<protein>
    <recommendedName>
        <fullName evidence="7">Transcription termination/antitermination protein NusA</fullName>
    </recommendedName>
</protein>
<dbReference type="PROSITE" id="PS50084">
    <property type="entry name" value="KH_TYPE_1"/>
    <property type="match status" value="1"/>
</dbReference>
<comment type="caution">
    <text evidence="9">The sequence shown here is derived from an EMBL/GenBank/DDBJ whole genome shotgun (WGS) entry which is preliminary data.</text>
</comment>
<evidence type="ECO:0000256" key="6">
    <source>
        <dbReference type="ARBA" id="ARBA00023163"/>
    </source>
</evidence>
<dbReference type="SUPFAM" id="SSF69705">
    <property type="entry name" value="Transcription factor NusA, N-terminal domain"/>
    <property type="match status" value="1"/>
</dbReference>